<accession>A0A923KR87</accession>
<evidence type="ECO:0000313" key="2">
    <source>
        <dbReference type="Proteomes" id="UP000627446"/>
    </source>
</evidence>
<evidence type="ECO:0000313" key="1">
    <source>
        <dbReference type="EMBL" id="MBC3879961.1"/>
    </source>
</evidence>
<dbReference type="AlphaFoldDB" id="A0A923KR87"/>
<comment type="caution">
    <text evidence="1">The sequence shown here is derived from an EMBL/GenBank/DDBJ whole genome shotgun (WGS) entry which is preliminary data.</text>
</comment>
<sequence length="157" mass="17673">MTTTKNNGSERLAQYYTQLQNLVKDKLAVPDLLSFADIGALRDKVKSIEVISKKVYQLPFCEKSSPRFEKFVLSLARAQNESVLIWTELSNEFGPAKLKSLLDVDFDFPFGTLPEGIVVIVNQSGSGKILLDWEVDPDEGQMLTLEVLGDKWTNIEF</sequence>
<name>A0A923KR87_9BURK</name>
<dbReference type="Proteomes" id="UP000627446">
    <property type="component" value="Unassembled WGS sequence"/>
</dbReference>
<keyword evidence="2" id="KW-1185">Reference proteome</keyword>
<organism evidence="1 2">
    <name type="scientific">Undibacterium nitidum</name>
    <dbReference type="NCBI Taxonomy" id="2762298"/>
    <lineage>
        <taxon>Bacteria</taxon>
        <taxon>Pseudomonadati</taxon>
        <taxon>Pseudomonadota</taxon>
        <taxon>Betaproteobacteria</taxon>
        <taxon>Burkholderiales</taxon>
        <taxon>Oxalobacteraceae</taxon>
        <taxon>Undibacterium</taxon>
    </lineage>
</organism>
<gene>
    <name evidence="1" type="ORF">H8K36_01110</name>
</gene>
<dbReference type="RefSeq" id="WP_186915486.1">
    <property type="nucleotide sequence ID" value="NZ_JACOFZ010000001.1"/>
</dbReference>
<protein>
    <submittedName>
        <fullName evidence="1">Uncharacterized protein</fullName>
    </submittedName>
</protein>
<dbReference type="EMBL" id="JACOFZ010000001">
    <property type="protein sequence ID" value="MBC3879961.1"/>
    <property type="molecule type" value="Genomic_DNA"/>
</dbReference>
<reference evidence="1" key="1">
    <citation type="submission" date="2020-08" db="EMBL/GenBank/DDBJ databases">
        <title>Novel species isolated from subtropical streams in China.</title>
        <authorList>
            <person name="Lu H."/>
        </authorList>
    </citation>
    <scope>NUCLEOTIDE SEQUENCE</scope>
    <source>
        <strain evidence="1">LX22W</strain>
    </source>
</reference>
<proteinExistence type="predicted"/>